<dbReference type="InterPro" id="IPR001128">
    <property type="entry name" value="Cyt_P450"/>
</dbReference>
<dbReference type="InterPro" id="IPR002401">
    <property type="entry name" value="Cyt_P450_E_grp-I"/>
</dbReference>
<dbReference type="PANTHER" id="PTHR24305:SF230">
    <property type="entry name" value="P450, PUTATIVE (EUROFUNG)-RELATED"/>
    <property type="match status" value="1"/>
</dbReference>
<feature type="transmembrane region" description="Helical" evidence="8">
    <location>
        <begin position="1061"/>
        <end position="1081"/>
    </location>
</feature>
<reference evidence="9" key="2">
    <citation type="submission" date="2020-08" db="EMBL/GenBank/DDBJ databases">
        <title>Draft Genome Sequence of Cumin Blight Pathogen Alternaria burnsii.</title>
        <authorList>
            <person name="Feng Z."/>
        </authorList>
    </citation>
    <scope>NUCLEOTIDE SEQUENCE</scope>
    <source>
        <strain evidence="9">CBS107.38</strain>
    </source>
</reference>
<dbReference type="CDD" id="cd11058">
    <property type="entry name" value="CYP60B-like"/>
    <property type="match status" value="2"/>
</dbReference>
<dbReference type="GeneID" id="62204719"/>
<proteinExistence type="inferred from homology"/>
<dbReference type="Pfam" id="PF00067">
    <property type="entry name" value="p450"/>
    <property type="match status" value="3"/>
</dbReference>
<keyword evidence="3" id="KW-0349">Heme</keyword>
<comment type="caution">
    <text evidence="9">The sequence shown here is derived from an EMBL/GenBank/DDBJ whole genome shotgun (WGS) entry which is preliminary data.</text>
</comment>
<comment type="cofactor">
    <cofactor evidence="1">
        <name>heme</name>
        <dbReference type="ChEBI" id="CHEBI:30413"/>
    </cofactor>
</comment>
<protein>
    <submittedName>
        <fullName evidence="9">Cytochrome p-450</fullName>
    </submittedName>
</protein>
<gene>
    <name evidence="9" type="ORF">GT037_006494</name>
</gene>
<keyword evidence="7" id="KW-0503">Monooxygenase</keyword>
<dbReference type="InterPro" id="IPR050121">
    <property type="entry name" value="Cytochrome_P450_monoxygenase"/>
</dbReference>
<keyword evidence="5" id="KW-0560">Oxidoreductase</keyword>
<dbReference type="Proteomes" id="UP000596902">
    <property type="component" value="Unassembled WGS sequence"/>
</dbReference>
<evidence type="ECO:0000256" key="1">
    <source>
        <dbReference type="ARBA" id="ARBA00001971"/>
    </source>
</evidence>
<dbReference type="PRINTS" id="PR00385">
    <property type="entry name" value="P450"/>
</dbReference>
<evidence type="ECO:0000256" key="2">
    <source>
        <dbReference type="ARBA" id="ARBA00010617"/>
    </source>
</evidence>
<keyword evidence="8" id="KW-1133">Transmembrane helix</keyword>
<evidence type="ECO:0000313" key="10">
    <source>
        <dbReference type="Proteomes" id="UP000596902"/>
    </source>
</evidence>
<accession>A0A8H7B732</accession>
<keyword evidence="8" id="KW-0472">Membrane</keyword>
<dbReference type="EMBL" id="JAAABM010000008">
    <property type="protein sequence ID" value="KAF7675775.1"/>
    <property type="molecule type" value="Genomic_DNA"/>
</dbReference>
<evidence type="ECO:0000256" key="7">
    <source>
        <dbReference type="ARBA" id="ARBA00023033"/>
    </source>
</evidence>
<evidence type="ECO:0000313" key="9">
    <source>
        <dbReference type="EMBL" id="KAF7675775.1"/>
    </source>
</evidence>
<sequence>MKGRISWKIRELHDKYGPVVRIAPDEISYTTSGAWKKIYGQRNPEFVKALDGRGIAPASIGGQRSLMTEHQDRHLRLRRAIDPAFSQRALREQESYFQDHSDNLVQKLEQRCKEGPLDMTTWYNLVAFDIVSDLAFGEPSGCVNNPDQPWIQAILARAKAIVWFQLAVQYGFMDLLNWMTPKYVTESRKKHIAMTEAKLKARVEAKNPGKDFMSYILENDEKLNHLELVMLSSNFIVAGSGTSAGGMSGLTYLLLRNPDKLNKLKQEIRSLFKSRADMTLQAVTSCKYLRACLNEGMRLYPPTPGSLPRFVPGKGEMIEGKWVPGGYAVGVNQLAAGHSERNFRKAREFHPERWLDEPDSEFKDDDRSAVQPFSYGQRACIGRSMAYAEMSLTMAKLVRYFDWELHDPENDWWNQQGTYLVWEKLPLQCTTRGPELLPENEWLVSVFKSPVARHPGSGTNSRGVESLSFKMQILLPILGAGILLIIHIVNTFLVRPLQTFLKSRRLGCGSVPFEPTRWPLGVDTVCRSLQADKEQRTPDFIASRFETMGRYTWGLSLLGTSNLITADPRNVQALLATQFDDFVMGTARRTNLKTALGRSIFAVDGKAWHRARETMRPIFSRENVSRLELLEEHLQTMLRIIETKNEGLMTDAENRAWSTPVSLAALLPRLTMDSATELFLGQSTHSLNTALVKQQRKSSNDESDEYSFDHAFERMLAILGTRMRLRSLYWLYGNKELEECINTLHTFVDSAIDAADQARKSGSSQLRYDFLESLRTRCSDRAEVREQVLGLLAAGRDTTASLTAWVFYCLVRNPRVYKKLRETVLAEFGPYSTNVGQTITFEKLKSCTYLQHVLNETLRLHSVVPFNSRCAVRDTTLPVGGGPDGSMPVFVPRGTEVNFSTHVLHRRKDLWGEDADEFVPERWEKRRPGLSWQYVPFNGGPRICIGQQFALTEAGYVLARMLQRYDSIEGLDIDMKRDWHNFTVVCGPNAASGYQYHREPELWGGKSRRLHLQLCLISQARRRGTCSAPLPSGRGDGPAASRLEKQIKASKSRGKTTSFNANMLSVITYLICISPIVYFLVRSVYYLFFHPLSAFPGPKLWAISRVPWNYVSLQGDLAWRIRDMHLYYNSSVIRVAPDELSYTSSTALKKIDGTPPPREFLKCLDGRGIAPAVVNGRRSIVTETPERHTVLRRALQPAFSERALRDQEDFFRDHTDRLTAQLRKPQYGITEQNILRWFALLSFDIMSDLAFGQPAGCLDRVDEPWLEVIGSRVKSIVWYQFAVYYHIEWILRWVMPKAAMEARKRHQTLTLQKVQRRIEEERSGKRKGKRRDFMSYILGNDRENLSNMDLFGMASALIVAGSNTTTYTMTAFVFFVCRHPEVYARVVAEVREKFASEANITMVAAGELPYLKACIEETMRMSPPTPSALPRWVPEGGEEIDGKWVPGGTAVGVHNLAACHVPWNWHRPLEFIPERWLQTKEGEFTHDDRGASRPFSYGRHDCIGQTMAMNEMRLALAKLFWNFNIFLDRSSEDWWITQKSYLVWEKKPLMVSIKPRH</sequence>
<evidence type="ECO:0000256" key="4">
    <source>
        <dbReference type="ARBA" id="ARBA00022723"/>
    </source>
</evidence>
<keyword evidence="8" id="KW-0812">Transmembrane</keyword>
<dbReference type="CDD" id="cd11063">
    <property type="entry name" value="CYP52"/>
    <property type="match status" value="1"/>
</dbReference>
<dbReference type="GO" id="GO:0016705">
    <property type="term" value="F:oxidoreductase activity, acting on paired donors, with incorporation or reduction of molecular oxygen"/>
    <property type="evidence" value="ECO:0007669"/>
    <property type="project" value="InterPro"/>
</dbReference>
<keyword evidence="10" id="KW-1185">Reference proteome</keyword>
<dbReference type="GO" id="GO:0005506">
    <property type="term" value="F:iron ion binding"/>
    <property type="evidence" value="ECO:0007669"/>
    <property type="project" value="InterPro"/>
</dbReference>
<feature type="transmembrane region" description="Helical" evidence="8">
    <location>
        <begin position="473"/>
        <end position="494"/>
    </location>
</feature>
<name>A0A8H7B732_9PLEO</name>
<dbReference type="SUPFAM" id="SSF48264">
    <property type="entry name" value="Cytochrome P450"/>
    <property type="match status" value="3"/>
</dbReference>
<dbReference type="InterPro" id="IPR017972">
    <property type="entry name" value="Cyt_P450_CS"/>
</dbReference>
<evidence type="ECO:0000256" key="5">
    <source>
        <dbReference type="ARBA" id="ARBA00023002"/>
    </source>
</evidence>
<evidence type="ECO:0000256" key="3">
    <source>
        <dbReference type="ARBA" id="ARBA00022617"/>
    </source>
</evidence>
<dbReference type="GO" id="GO:0004497">
    <property type="term" value="F:monooxygenase activity"/>
    <property type="evidence" value="ECO:0007669"/>
    <property type="project" value="UniProtKB-KW"/>
</dbReference>
<dbReference type="PROSITE" id="PS00086">
    <property type="entry name" value="CYTOCHROME_P450"/>
    <property type="match status" value="3"/>
</dbReference>
<organism evidence="9 10">
    <name type="scientific">Alternaria burnsii</name>
    <dbReference type="NCBI Taxonomy" id="1187904"/>
    <lineage>
        <taxon>Eukaryota</taxon>
        <taxon>Fungi</taxon>
        <taxon>Dikarya</taxon>
        <taxon>Ascomycota</taxon>
        <taxon>Pezizomycotina</taxon>
        <taxon>Dothideomycetes</taxon>
        <taxon>Pleosporomycetidae</taxon>
        <taxon>Pleosporales</taxon>
        <taxon>Pleosporineae</taxon>
        <taxon>Pleosporaceae</taxon>
        <taxon>Alternaria</taxon>
        <taxon>Alternaria sect. Alternaria</taxon>
    </lineage>
</organism>
<dbReference type="GO" id="GO:0020037">
    <property type="term" value="F:heme binding"/>
    <property type="evidence" value="ECO:0007669"/>
    <property type="project" value="InterPro"/>
</dbReference>
<evidence type="ECO:0000256" key="8">
    <source>
        <dbReference type="SAM" id="Phobius"/>
    </source>
</evidence>
<dbReference type="PANTHER" id="PTHR24305">
    <property type="entry name" value="CYTOCHROME P450"/>
    <property type="match status" value="1"/>
</dbReference>
<keyword evidence="6" id="KW-0408">Iron</keyword>
<dbReference type="InterPro" id="IPR036396">
    <property type="entry name" value="Cyt_P450_sf"/>
</dbReference>
<evidence type="ECO:0000256" key="6">
    <source>
        <dbReference type="ARBA" id="ARBA00023004"/>
    </source>
</evidence>
<dbReference type="PRINTS" id="PR00463">
    <property type="entry name" value="EP450I"/>
</dbReference>
<reference evidence="9" key="1">
    <citation type="submission" date="2020-01" db="EMBL/GenBank/DDBJ databases">
        <authorList>
            <person name="Feng Z.H.Z."/>
        </authorList>
    </citation>
    <scope>NUCLEOTIDE SEQUENCE</scope>
    <source>
        <strain evidence="9">CBS107.38</strain>
    </source>
</reference>
<dbReference type="Gene3D" id="1.10.630.10">
    <property type="entry name" value="Cytochrome P450"/>
    <property type="match status" value="3"/>
</dbReference>
<comment type="similarity">
    <text evidence="2">Belongs to the cytochrome P450 family.</text>
</comment>
<dbReference type="RefSeq" id="XP_038786038.1">
    <property type="nucleotide sequence ID" value="XM_038931541.1"/>
</dbReference>
<keyword evidence="4" id="KW-0479">Metal-binding</keyword>